<proteinExistence type="predicted"/>
<comment type="caution">
    <text evidence="1">The sequence shown here is derived from an EMBL/GenBank/DDBJ whole genome shotgun (WGS) entry which is preliminary data.</text>
</comment>
<dbReference type="EMBL" id="JAEQNB010000001">
    <property type="protein sequence ID" value="MBL0385489.1"/>
    <property type="molecule type" value="Genomic_DNA"/>
</dbReference>
<reference evidence="1 2" key="1">
    <citation type="submission" date="2021-01" db="EMBL/GenBank/DDBJ databases">
        <title>Tumebacillus sp. strain ITR2 16S ribosomal RNA gene Genome sequencing and assembly.</title>
        <authorList>
            <person name="Kang M."/>
        </authorList>
    </citation>
    <scope>NUCLEOTIDE SEQUENCE [LARGE SCALE GENOMIC DNA]</scope>
    <source>
        <strain evidence="1 2">ITR2</strain>
    </source>
</reference>
<evidence type="ECO:0000313" key="1">
    <source>
        <dbReference type="EMBL" id="MBL0385489.1"/>
    </source>
</evidence>
<keyword evidence="2" id="KW-1185">Reference proteome</keyword>
<sequence length="159" mass="15671">MKKALTFLGTMVLTLAIGVTIGQVSKADAPSAPGSADDPIVTKSYVDQKLAGVSNGGGGGNTGGGTPASTDASYKVVTLSAGQSIKGGEGSELILRGGTATAIASSNGGVSDVTGGADLAQGDKVELNHLLLTPRNDGRGMKVGNGTAYVMVRGTYTVQ</sequence>
<evidence type="ECO:0000313" key="2">
    <source>
        <dbReference type="Proteomes" id="UP000602284"/>
    </source>
</evidence>
<name>A0ABS1J605_9BACL</name>
<dbReference type="RefSeq" id="WP_201630793.1">
    <property type="nucleotide sequence ID" value="NZ_JAEQNB010000001.1"/>
</dbReference>
<gene>
    <name evidence="1" type="ORF">JJB07_02405</name>
</gene>
<protein>
    <submittedName>
        <fullName evidence="1">Uncharacterized protein</fullName>
    </submittedName>
</protein>
<accession>A0ABS1J605</accession>
<dbReference type="Proteomes" id="UP000602284">
    <property type="component" value="Unassembled WGS sequence"/>
</dbReference>
<organism evidence="1 2">
    <name type="scientific">Tumebacillus amylolyticus</name>
    <dbReference type="NCBI Taxonomy" id="2801339"/>
    <lineage>
        <taxon>Bacteria</taxon>
        <taxon>Bacillati</taxon>
        <taxon>Bacillota</taxon>
        <taxon>Bacilli</taxon>
        <taxon>Bacillales</taxon>
        <taxon>Alicyclobacillaceae</taxon>
        <taxon>Tumebacillus</taxon>
    </lineage>
</organism>